<accession>A0AAW1NRV7</accession>
<evidence type="ECO:0000313" key="1">
    <source>
        <dbReference type="EMBL" id="KAK9794675.1"/>
    </source>
</evidence>
<evidence type="ECO:0000313" key="2">
    <source>
        <dbReference type="Proteomes" id="UP001465755"/>
    </source>
</evidence>
<reference evidence="1 2" key="1">
    <citation type="journal article" date="2024" name="Nat. Commun.">
        <title>Phylogenomics reveals the evolutionary origins of lichenization in chlorophyte algae.</title>
        <authorList>
            <person name="Puginier C."/>
            <person name="Libourel C."/>
            <person name="Otte J."/>
            <person name="Skaloud P."/>
            <person name="Haon M."/>
            <person name="Grisel S."/>
            <person name="Petersen M."/>
            <person name="Berrin J.G."/>
            <person name="Delaux P.M."/>
            <person name="Dal Grande F."/>
            <person name="Keller J."/>
        </authorList>
    </citation>
    <scope>NUCLEOTIDE SEQUENCE [LARGE SCALE GENOMIC DNA]</scope>
    <source>
        <strain evidence="1 2">SAG 2036</strain>
    </source>
</reference>
<keyword evidence="2" id="KW-1185">Reference proteome</keyword>
<comment type="caution">
    <text evidence="1">The sequence shown here is derived from an EMBL/GenBank/DDBJ whole genome shotgun (WGS) entry which is preliminary data.</text>
</comment>
<dbReference type="AlphaFoldDB" id="A0AAW1NRV7"/>
<proteinExistence type="predicted"/>
<dbReference type="EMBL" id="JALJOQ010000135">
    <property type="protein sequence ID" value="KAK9794675.1"/>
    <property type="molecule type" value="Genomic_DNA"/>
</dbReference>
<dbReference type="Proteomes" id="UP001465755">
    <property type="component" value="Unassembled WGS sequence"/>
</dbReference>
<gene>
    <name evidence="1" type="ORF">WJX73_006557</name>
</gene>
<sequence length="286" mass="31879">MVKTRRQASSTGSIAGSQVLPVELQEKVVMHHEDNEDIAAVRLLCKSAAAAGRAAVRRILKESISQRQLERFMPLFSNLHQLQLSSPLCTRHTRALRQLTMGGKLAGYTSLSIHGLYSRASAGFDLTLQASSVISIMAQLSRLHIELHLDFNNYTIKVPDTRHMGGYGTQIKLLTLRGEFPEPDVGKTEMRDSSGISQVMQMLPALVAVGINSTINIRDPSLLVSCLDRAKVTYQVLEDGRRVVASKGDTDTLYTPGPWGVKWDRMISRRNDWRDNHADFEHNSAW</sequence>
<protein>
    <submittedName>
        <fullName evidence="1">Uncharacterized protein</fullName>
    </submittedName>
</protein>
<organism evidence="1 2">
    <name type="scientific">Symbiochloris irregularis</name>
    <dbReference type="NCBI Taxonomy" id="706552"/>
    <lineage>
        <taxon>Eukaryota</taxon>
        <taxon>Viridiplantae</taxon>
        <taxon>Chlorophyta</taxon>
        <taxon>core chlorophytes</taxon>
        <taxon>Trebouxiophyceae</taxon>
        <taxon>Trebouxiales</taxon>
        <taxon>Trebouxiaceae</taxon>
        <taxon>Symbiochloris</taxon>
    </lineage>
</organism>
<name>A0AAW1NRV7_9CHLO</name>